<accession>A0A9X1YF75</accession>
<proteinExistence type="predicted"/>
<organism evidence="2 3">
    <name type="scientific">Roseomonas acroporae</name>
    <dbReference type="NCBI Taxonomy" id="2937791"/>
    <lineage>
        <taxon>Bacteria</taxon>
        <taxon>Pseudomonadati</taxon>
        <taxon>Pseudomonadota</taxon>
        <taxon>Alphaproteobacteria</taxon>
        <taxon>Acetobacterales</taxon>
        <taxon>Roseomonadaceae</taxon>
        <taxon>Roseomonas</taxon>
    </lineage>
</organism>
<evidence type="ECO:0000313" key="3">
    <source>
        <dbReference type="Proteomes" id="UP001139516"/>
    </source>
</evidence>
<keyword evidence="3" id="KW-1185">Reference proteome</keyword>
<feature type="signal peptide" evidence="1">
    <location>
        <begin position="1"/>
        <end position="19"/>
    </location>
</feature>
<reference evidence="2" key="1">
    <citation type="submission" date="2022-04" db="EMBL/GenBank/DDBJ databases">
        <title>Roseomonas acroporae sp. nov., isolated from coral Acropora digitifera.</title>
        <authorList>
            <person name="Sun H."/>
        </authorList>
    </citation>
    <scope>NUCLEOTIDE SEQUENCE</scope>
    <source>
        <strain evidence="2">NAR14</strain>
    </source>
</reference>
<comment type="caution">
    <text evidence="2">The sequence shown here is derived from an EMBL/GenBank/DDBJ whole genome shotgun (WGS) entry which is preliminary data.</text>
</comment>
<name>A0A9X1YF75_9PROT</name>
<dbReference type="AlphaFoldDB" id="A0A9X1YF75"/>
<dbReference type="EMBL" id="JALPRX010000163">
    <property type="protein sequence ID" value="MCK8788000.1"/>
    <property type="molecule type" value="Genomic_DNA"/>
</dbReference>
<feature type="chain" id="PRO_5040824193" evidence="1">
    <location>
        <begin position="20"/>
        <end position="99"/>
    </location>
</feature>
<protein>
    <submittedName>
        <fullName evidence="2">Uncharacterized protein</fullName>
    </submittedName>
</protein>
<feature type="non-terminal residue" evidence="2">
    <location>
        <position position="99"/>
    </location>
</feature>
<evidence type="ECO:0000256" key="1">
    <source>
        <dbReference type="SAM" id="SignalP"/>
    </source>
</evidence>
<sequence>MLGGTASLLALATAVPAGAVTSRPMATDFPAAAPNPDAALLALCASWQSVADVRQCAYDLLAEAVATGIMSIAAINDLDEKMCAGPEDECRRIERAIAD</sequence>
<keyword evidence="1" id="KW-0732">Signal</keyword>
<evidence type="ECO:0000313" key="2">
    <source>
        <dbReference type="EMBL" id="MCK8788000.1"/>
    </source>
</evidence>
<gene>
    <name evidence="2" type="ORF">M0638_26955</name>
</gene>
<dbReference type="Proteomes" id="UP001139516">
    <property type="component" value="Unassembled WGS sequence"/>
</dbReference>
<dbReference type="RefSeq" id="WP_248670044.1">
    <property type="nucleotide sequence ID" value="NZ_JALPRX010000163.1"/>
</dbReference>